<dbReference type="EMBL" id="CM056811">
    <property type="protein sequence ID" value="KAJ8637388.1"/>
    <property type="molecule type" value="Genomic_DNA"/>
</dbReference>
<keyword evidence="2" id="KW-1185">Reference proteome</keyword>
<proteinExistence type="predicted"/>
<evidence type="ECO:0000313" key="1">
    <source>
        <dbReference type="EMBL" id="KAJ8637388.1"/>
    </source>
</evidence>
<dbReference type="Proteomes" id="UP001234297">
    <property type="component" value="Chromosome 3"/>
</dbReference>
<organism evidence="1 2">
    <name type="scientific">Persea americana</name>
    <name type="common">Avocado</name>
    <dbReference type="NCBI Taxonomy" id="3435"/>
    <lineage>
        <taxon>Eukaryota</taxon>
        <taxon>Viridiplantae</taxon>
        <taxon>Streptophyta</taxon>
        <taxon>Embryophyta</taxon>
        <taxon>Tracheophyta</taxon>
        <taxon>Spermatophyta</taxon>
        <taxon>Magnoliopsida</taxon>
        <taxon>Magnoliidae</taxon>
        <taxon>Laurales</taxon>
        <taxon>Lauraceae</taxon>
        <taxon>Persea</taxon>
    </lineage>
</organism>
<gene>
    <name evidence="1" type="ORF">MRB53_011655</name>
</gene>
<reference evidence="1 2" key="1">
    <citation type="journal article" date="2022" name="Hortic Res">
        <title>A haplotype resolved chromosomal level avocado genome allows analysis of novel avocado genes.</title>
        <authorList>
            <person name="Nath O."/>
            <person name="Fletcher S.J."/>
            <person name="Hayward A."/>
            <person name="Shaw L.M."/>
            <person name="Masouleh A.K."/>
            <person name="Furtado A."/>
            <person name="Henry R.J."/>
            <person name="Mitter N."/>
        </authorList>
    </citation>
    <scope>NUCLEOTIDE SEQUENCE [LARGE SCALE GENOMIC DNA]</scope>
    <source>
        <strain evidence="2">cv. Hass</strain>
    </source>
</reference>
<protein>
    <submittedName>
        <fullName evidence="1">Uncharacterized protein</fullName>
    </submittedName>
</protein>
<name>A0ACC2LVI5_PERAE</name>
<accession>A0ACC2LVI5</accession>
<evidence type="ECO:0000313" key="2">
    <source>
        <dbReference type="Proteomes" id="UP001234297"/>
    </source>
</evidence>
<sequence length="1198" mass="132226">MLSRCTERRKLPVMYMIETHSNQTFILSNTRDDAFFPPETLVRGILAETKKSDMIYRDMEAHLAKQLSREKMIAPAKKTLVVKDEENPMLGNSDDKPLNRTKEPLCTDGPSSRILNVGKKESVRVPVSLPPSKVVRIPLSREDSLKRGETSPVTGNLSAEFEGNFLYSDNMPQNGTRKPLPKSELSIKFLDKGKNESVPVPFSSPRFKAAPNPVSRGNSSRTGENPKVKFISAGEVAVMLSGAKKLQHTRGSSGTVPSVANRTCSSVPATEASKAGLRKGNSDSIFGTPGFSKHVTFGDNPDTILAIPPGYNKHVTSRNGESPSVKVPQESHIERPPSRVGRTFTSERLKGIDEKLFIPQPVAVKSIPRSSKVLSQPNGRSVDREAYISPAKRARFSELKYNGEAALSMSNNEDFMLTKNNASGKAAASASGELSIKKEQLTNALVPSMEITKSSPLVGGNAVGASFTDGQFRNSDVQESVSPPILSEFSKGKFENILGPDALWKGSFEICDEFCHTDFYEEIEAHRPIIVSPKVCEVSKQMPKKLPFKLISRLDVWPRIFLKGCPTANDIALYFLPREVYSSRKKYIDLLELIQMDDLAMQSYLGGVELLIFTSKQLPVDSQRLNMKLYLWGVFRHVKDTKLTYLEGGLSSIPTPGPGNLQEDHAKRLEDGYCNKLNFTLVDNDAEEGDMEIDMIGGKDIGRIDKPVPRPVTFKSRESSESYIHSKRRRVSYPQNVSSNSRSSLRPQILRFSNDTSTSNIGKTTNTQVLNATLNVLSSTNDEKEIEKHGVTWSASSVTRNTPSGSQHLIRQCQHGPYDGSIRPPSSGKANRLELDDYYIPTVPPGFSKLSTGVASQEKSLMKPSCQPTTQKIVDVPTHFSKANSSKYEYYSSMYANNTEKAIARGTDLQIPSNMPIARDMDVSPGFMMQPGYKDKFCSSEAICKNEKDEYRSFDATSKQDKDDITPGFTKKLYCENGSLKVSCLKEKDECCSSEAQSKNGEGECHPFAALFEREKDESNSSESTDRNKKATVGSTGAGNQLKDAGVERASSKGQELFLQSEKSIIDAESPQVQLTYHEVLHHNFELHVRTDSTAHSMAAIPACLDSHFHSGGTSCLRLFPLKVESTTQEIEMEGTHNDLVLGTAQCAKDNGPMTGEESLVLSLSRPDYTNDGNNWITVLSKERLQQDGCGEELHLTL</sequence>
<comment type="caution">
    <text evidence="1">The sequence shown here is derived from an EMBL/GenBank/DDBJ whole genome shotgun (WGS) entry which is preliminary data.</text>
</comment>